<dbReference type="InParanoid" id="A0A024GUN1"/>
<sequence>MFININQLDYHVRSGTLVPWILGANVIAANKALLTSTKQADSIRFARKRVTALDFRRLLMPVEDDSNTTCTGLQLEDVQSSLVALSMEIADHEWNASVANAAYYAVKQKKLPSLLFAPMLFLSTPQIS</sequence>
<dbReference type="Proteomes" id="UP000053237">
    <property type="component" value="Unassembled WGS sequence"/>
</dbReference>
<keyword evidence="2" id="KW-1185">Reference proteome</keyword>
<proteinExistence type="predicted"/>
<dbReference type="EMBL" id="CAIX01000389">
    <property type="protein sequence ID" value="CCI50072.1"/>
    <property type="molecule type" value="Genomic_DNA"/>
</dbReference>
<gene>
    <name evidence="1" type="ORF">BN9_115840</name>
</gene>
<comment type="caution">
    <text evidence="1">The sequence shown here is derived from an EMBL/GenBank/DDBJ whole genome shotgun (WGS) entry which is preliminary data.</text>
</comment>
<dbReference type="AlphaFoldDB" id="A0A024GUN1"/>
<name>A0A024GUN1_9STRA</name>
<evidence type="ECO:0000313" key="2">
    <source>
        <dbReference type="Proteomes" id="UP000053237"/>
    </source>
</evidence>
<evidence type="ECO:0000313" key="1">
    <source>
        <dbReference type="EMBL" id="CCI50072.1"/>
    </source>
</evidence>
<protein>
    <submittedName>
        <fullName evidence="1">Uncharacterized protein</fullName>
    </submittedName>
</protein>
<organism evidence="1 2">
    <name type="scientific">Albugo candida</name>
    <dbReference type="NCBI Taxonomy" id="65357"/>
    <lineage>
        <taxon>Eukaryota</taxon>
        <taxon>Sar</taxon>
        <taxon>Stramenopiles</taxon>
        <taxon>Oomycota</taxon>
        <taxon>Peronosporomycetes</taxon>
        <taxon>Albuginales</taxon>
        <taxon>Albuginaceae</taxon>
        <taxon>Albugo</taxon>
    </lineage>
</organism>
<reference evidence="1 2" key="1">
    <citation type="submission" date="2012-05" db="EMBL/GenBank/DDBJ databases">
        <title>Recombination and specialization in a pathogen metapopulation.</title>
        <authorList>
            <person name="Gardiner A."/>
            <person name="Kemen E."/>
            <person name="Schultz-Larsen T."/>
            <person name="MacLean D."/>
            <person name="Van Oosterhout C."/>
            <person name="Jones J.D.G."/>
        </authorList>
    </citation>
    <scope>NUCLEOTIDE SEQUENCE [LARGE SCALE GENOMIC DNA]</scope>
    <source>
        <strain evidence="1 2">Ac Nc2</strain>
    </source>
</reference>
<accession>A0A024GUN1</accession>